<evidence type="ECO:0000259" key="1">
    <source>
        <dbReference type="PROSITE" id="PS50911"/>
    </source>
</evidence>
<dbReference type="SUPFAM" id="SSF54001">
    <property type="entry name" value="Cysteine proteinases"/>
    <property type="match status" value="1"/>
</dbReference>
<accession>A0A6G0X604</accession>
<reference evidence="2 3" key="1">
    <citation type="submission" date="2019-07" db="EMBL/GenBank/DDBJ databases">
        <title>Genomics analysis of Aphanomyces spp. identifies a new class of oomycete effector associated with host adaptation.</title>
        <authorList>
            <person name="Gaulin E."/>
        </authorList>
    </citation>
    <scope>NUCLEOTIDE SEQUENCE [LARGE SCALE GENOMIC DNA]</scope>
    <source>
        <strain evidence="2 3">ATCC 201684</strain>
    </source>
</reference>
<dbReference type="PANTHER" id="PTHR30094:SF0">
    <property type="entry name" value="BIFUNCTIONAL GLUTATHIONYLSPERMIDINE SYNTHETASE_AMIDASE-RELATED"/>
    <property type="match status" value="1"/>
</dbReference>
<dbReference type="InterPro" id="IPR051705">
    <property type="entry name" value="Gsp_Synthetase/Amidase"/>
</dbReference>
<dbReference type="Pfam" id="PF05257">
    <property type="entry name" value="CHAP"/>
    <property type="match status" value="1"/>
</dbReference>
<dbReference type="Gene3D" id="3.90.1720.10">
    <property type="entry name" value="endopeptidase domain like (from Nostoc punctiforme)"/>
    <property type="match status" value="1"/>
</dbReference>
<dbReference type="EMBL" id="VJMJ01000100">
    <property type="protein sequence ID" value="KAF0735302.1"/>
    <property type="molecule type" value="Genomic_DNA"/>
</dbReference>
<feature type="domain" description="Peptidase C51" evidence="1">
    <location>
        <begin position="66"/>
        <end position="209"/>
    </location>
</feature>
<dbReference type="InterPro" id="IPR038765">
    <property type="entry name" value="Papain-like_cys_pep_sf"/>
</dbReference>
<dbReference type="AlphaFoldDB" id="A0A6G0X604"/>
<dbReference type="VEuPathDB" id="FungiDB:AeMF1_002477"/>
<keyword evidence="3" id="KW-1185">Reference proteome</keyword>
<dbReference type="PROSITE" id="PS50911">
    <property type="entry name" value="CHAP"/>
    <property type="match status" value="1"/>
</dbReference>
<gene>
    <name evidence="2" type="ORF">Ae201684_008215</name>
</gene>
<protein>
    <recommendedName>
        <fullName evidence="1">Peptidase C51 domain-containing protein</fullName>
    </recommendedName>
</protein>
<dbReference type="Proteomes" id="UP000481153">
    <property type="component" value="Unassembled WGS sequence"/>
</dbReference>
<organism evidence="2 3">
    <name type="scientific">Aphanomyces euteiches</name>
    <dbReference type="NCBI Taxonomy" id="100861"/>
    <lineage>
        <taxon>Eukaryota</taxon>
        <taxon>Sar</taxon>
        <taxon>Stramenopiles</taxon>
        <taxon>Oomycota</taxon>
        <taxon>Saprolegniomycetes</taxon>
        <taxon>Saprolegniales</taxon>
        <taxon>Verrucalvaceae</taxon>
        <taxon>Aphanomyces</taxon>
    </lineage>
</organism>
<dbReference type="GO" id="GO:0016874">
    <property type="term" value="F:ligase activity"/>
    <property type="evidence" value="ECO:0007669"/>
    <property type="project" value="TreeGrafter"/>
</dbReference>
<name>A0A6G0X604_9STRA</name>
<evidence type="ECO:0000313" key="2">
    <source>
        <dbReference type="EMBL" id="KAF0735302.1"/>
    </source>
</evidence>
<sequence length="225" mass="24351">MLCVHASTADQTPPLSALTIPHSAVPAASSSTTTSVTTSAAASTVGEPFGTLLGVFEKVELRSCLLPPGKTAIEMECATFQGICTGIQWQCVELARRYLVIHHGILFDCIPTAHDMFTASVFRQVATGTPVPAASIPHGSTTRPQKGSLLVWKAIGRYAPTGHVAIVVDATDTHVDVIEQNFFHTKWPQDRQYSRRIVAQVLDDGGYIIAKHFDEEELHGWITLC</sequence>
<evidence type="ECO:0000313" key="3">
    <source>
        <dbReference type="Proteomes" id="UP000481153"/>
    </source>
</evidence>
<proteinExistence type="predicted"/>
<dbReference type="InterPro" id="IPR007921">
    <property type="entry name" value="CHAP_dom"/>
</dbReference>
<dbReference type="PANTHER" id="PTHR30094">
    <property type="entry name" value="BIFUNCTIONAL GLUTATHIONYLSPERMIDINE SYNTHETASE/AMIDASE-RELATED"/>
    <property type="match status" value="1"/>
</dbReference>
<comment type="caution">
    <text evidence="2">The sequence shown here is derived from an EMBL/GenBank/DDBJ whole genome shotgun (WGS) entry which is preliminary data.</text>
</comment>